<dbReference type="RefSeq" id="WP_163674582.1">
    <property type="nucleotide sequence ID" value="NZ_JAAIYP010000008.1"/>
</dbReference>
<protein>
    <recommendedName>
        <fullName evidence="3">MobC family plasmid mobilization relaxosome protein</fullName>
    </recommendedName>
</protein>
<organism evidence="1 2">
    <name type="scientific">Magnetospirillum aberrantis SpK</name>
    <dbReference type="NCBI Taxonomy" id="908842"/>
    <lineage>
        <taxon>Bacteria</taxon>
        <taxon>Pseudomonadati</taxon>
        <taxon>Pseudomonadota</taxon>
        <taxon>Alphaproteobacteria</taxon>
        <taxon>Rhodospirillales</taxon>
        <taxon>Rhodospirillaceae</taxon>
        <taxon>Magnetospirillum</taxon>
    </lineage>
</organism>
<reference evidence="1 2" key="1">
    <citation type="submission" date="2020-02" db="EMBL/GenBank/DDBJ databases">
        <authorList>
            <person name="Dziuba M."/>
            <person name="Kuznetsov B."/>
            <person name="Mardanov A."/>
            <person name="Ravin N."/>
            <person name="Grouzdev D."/>
        </authorList>
    </citation>
    <scope>NUCLEOTIDE SEQUENCE [LARGE SCALE GENOMIC DNA]</scope>
    <source>
        <strain evidence="1 2">SpK</strain>
    </source>
</reference>
<comment type="caution">
    <text evidence="1">The sequence shown here is derived from an EMBL/GenBank/DDBJ whole genome shotgun (WGS) entry which is preliminary data.</text>
</comment>
<keyword evidence="2" id="KW-1185">Reference proteome</keyword>
<evidence type="ECO:0000313" key="2">
    <source>
        <dbReference type="Proteomes" id="UP000480684"/>
    </source>
</evidence>
<sequence length="100" mass="11087">MRKTAVIGLRVPESVKAEWQQAAGGPRRLSDWIRESAEARRLGHVASLKDDLRALRAEINRLGSTVNQWAHMGHMGQAVDAAAVEAAYREMREAVRRALG</sequence>
<name>A0A7C9UXA0_9PROT</name>
<gene>
    <name evidence="1" type="ORF">G4223_02555</name>
</gene>
<accession>A0A7C9UXA0</accession>
<evidence type="ECO:0008006" key="3">
    <source>
        <dbReference type="Google" id="ProtNLM"/>
    </source>
</evidence>
<evidence type="ECO:0000313" key="1">
    <source>
        <dbReference type="EMBL" id="NFV78995.1"/>
    </source>
</evidence>
<dbReference type="Proteomes" id="UP000480684">
    <property type="component" value="Unassembled WGS sequence"/>
</dbReference>
<dbReference type="EMBL" id="JAAIYP010000008">
    <property type="protein sequence ID" value="NFV78995.1"/>
    <property type="molecule type" value="Genomic_DNA"/>
</dbReference>
<dbReference type="AlphaFoldDB" id="A0A7C9UXA0"/>
<proteinExistence type="predicted"/>